<accession>A0ABT4IHJ9</accession>
<dbReference type="Proteomes" id="UP001141422">
    <property type="component" value="Unassembled WGS sequence"/>
</dbReference>
<comment type="similarity">
    <text evidence="1">Belongs to the UPF0251 family.</text>
</comment>
<dbReference type="RefSeq" id="WP_268925409.1">
    <property type="nucleotide sequence ID" value="NZ_JAPTGB010000018.1"/>
</dbReference>
<proteinExistence type="inferred from homology"/>
<sequence length="120" mass="13345">MPENPNECPKGRYGRPRVRRCIDLDGASGCYAPVCPHRQENMESVVVFPEEIAVLKLVDLDDLSQEEAAGVLGVSRKTAWRDLHEARRKIADALVNGKAIRVSCCPHENRCSSVSPDMEK</sequence>
<evidence type="ECO:0000313" key="3">
    <source>
        <dbReference type="Proteomes" id="UP001141422"/>
    </source>
</evidence>
<protein>
    <submittedName>
        <fullName evidence="2">DUF134 domain-containing protein</fullName>
    </submittedName>
</protein>
<dbReference type="InterPro" id="IPR002852">
    <property type="entry name" value="UPF0251"/>
</dbReference>
<keyword evidence="3" id="KW-1185">Reference proteome</keyword>
<dbReference type="Gene3D" id="1.10.10.10">
    <property type="entry name" value="Winged helix-like DNA-binding domain superfamily/Winged helix DNA-binding domain"/>
    <property type="match status" value="1"/>
</dbReference>
<dbReference type="PANTHER" id="PTHR37478">
    <property type="match status" value="1"/>
</dbReference>
<reference evidence="2" key="1">
    <citation type="submission" date="2022-12" db="EMBL/GenBank/DDBJ databases">
        <title>Isolation and characterisation of novel Methanocorpusculum spp. from native Australian herbivores indicates the genus is ancestrally host-associated.</title>
        <authorList>
            <person name="Volmer J.G."/>
            <person name="Soo R.M."/>
            <person name="Evans P.N."/>
            <person name="Hoedt E.C."/>
            <person name="Astorga Alsina A.L."/>
            <person name="Woodcroft B.J."/>
            <person name="Tyson G.W."/>
            <person name="Hugenholtz P."/>
            <person name="Morrison M."/>
        </authorList>
    </citation>
    <scope>NUCLEOTIDE SEQUENCE</scope>
    <source>
        <strain evidence="2">MG</strain>
    </source>
</reference>
<dbReference type="InterPro" id="IPR036388">
    <property type="entry name" value="WH-like_DNA-bd_sf"/>
</dbReference>
<name>A0ABT4IHJ9_9EURY</name>
<evidence type="ECO:0000313" key="2">
    <source>
        <dbReference type="EMBL" id="MCZ0861218.1"/>
    </source>
</evidence>
<organism evidence="2 3">
    <name type="scientific">Methanocorpusculum petauri</name>
    <dbReference type="NCBI Taxonomy" id="3002863"/>
    <lineage>
        <taxon>Archaea</taxon>
        <taxon>Methanobacteriati</taxon>
        <taxon>Methanobacteriota</taxon>
        <taxon>Stenosarchaea group</taxon>
        <taxon>Methanomicrobia</taxon>
        <taxon>Methanomicrobiales</taxon>
        <taxon>Methanocorpusculaceae</taxon>
        <taxon>Methanocorpusculum</taxon>
    </lineage>
</organism>
<dbReference type="Pfam" id="PF02001">
    <property type="entry name" value="DUF134"/>
    <property type="match status" value="1"/>
</dbReference>
<dbReference type="PANTHER" id="PTHR37478:SF2">
    <property type="entry name" value="UPF0251 PROTEIN TK0562"/>
    <property type="match status" value="1"/>
</dbReference>
<comment type="caution">
    <text evidence="2">The sequence shown here is derived from an EMBL/GenBank/DDBJ whole genome shotgun (WGS) entry which is preliminary data.</text>
</comment>
<dbReference type="InterPro" id="IPR013324">
    <property type="entry name" value="RNA_pol_sigma_r3/r4-like"/>
</dbReference>
<dbReference type="EMBL" id="JAPTGB010000018">
    <property type="protein sequence ID" value="MCZ0861218.1"/>
    <property type="molecule type" value="Genomic_DNA"/>
</dbReference>
<dbReference type="SUPFAM" id="SSF88659">
    <property type="entry name" value="Sigma3 and sigma4 domains of RNA polymerase sigma factors"/>
    <property type="match status" value="1"/>
</dbReference>
<evidence type="ECO:0000256" key="1">
    <source>
        <dbReference type="ARBA" id="ARBA00009350"/>
    </source>
</evidence>
<gene>
    <name evidence="2" type="ORF">O0S10_08295</name>
</gene>